<dbReference type="GO" id="GO:0005912">
    <property type="term" value="C:adherens junction"/>
    <property type="evidence" value="ECO:0007669"/>
    <property type="project" value="TreeGrafter"/>
</dbReference>
<dbReference type="GO" id="GO:0005634">
    <property type="term" value="C:nucleus"/>
    <property type="evidence" value="ECO:0007669"/>
    <property type="project" value="TreeGrafter"/>
</dbReference>
<evidence type="ECO:0000313" key="7">
    <source>
        <dbReference type="EMBL" id="KAJ8398889.1"/>
    </source>
</evidence>
<proteinExistence type="inferred from homology"/>
<dbReference type="GO" id="GO:0002934">
    <property type="term" value="P:desmosome organization"/>
    <property type="evidence" value="ECO:0007669"/>
    <property type="project" value="TreeGrafter"/>
</dbReference>
<dbReference type="InterPro" id="IPR016024">
    <property type="entry name" value="ARM-type_fold"/>
</dbReference>
<protein>
    <recommendedName>
        <fullName evidence="9">Plakophilin-2</fullName>
    </recommendedName>
</protein>
<dbReference type="GO" id="GO:0098609">
    <property type="term" value="P:cell-cell adhesion"/>
    <property type="evidence" value="ECO:0007669"/>
    <property type="project" value="InterPro"/>
</dbReference>
<dbReference type="Gene3D" id="1.25.10.10">
    <property type="entry name" value="Leucine-rich Repeat Variant"/>
    <property type="match status" value="1"/>
</dbReference>
<organism evidence="7 8">
    <name type="scientific">Aldrovandia affinis</name>
    <dbReference type="NCBI Taxonomy" id="143900"/>
    <lineage>
        <taxon>Eukaryota</taxon>
        <taxon>Metazoa</taxon>
        <taxon>Chordata</taxon>
        <taxon>Craniata</taxon>
        <taxon>Vertebrata</taxon>
        <taxon>Euteleostomi</taxon>
        <taxon>Actinopterygii</taxon>
        <taxon>Neopterygii</taxon>
        <taxon>Teleostei</taxon>
        <taxon>Notacanthiformes</taxon>
        <taxon>Halosauridae</taxon>
        <taxon>Aldrovandia</taxon>
    </lineage>
</organism>
<keyword evidence="4" id="KW-0130">Cell adhesion</keyword>
<comment type="similarity">
    <text evidence="2">Belongs to the beta-catenin family.</text>
</comment>
<keyword evidence="3" id="KW-0677">Repeat</keyword>
<gene>
    <name evidence="7" type="ORF">AAFF_G00417970</name>
</gene>
<comment type="caution">
    <text evidence="7">The sequence shown here is derived from an EMBL/GenBank/DDBJ whole genome shotgun (WGS) entry which is preliminary data.</text>
</comment>
<dbReference type="GO" id="GO:0072659">
    <property type="term" value="P:protein localization to plasma membrane"/>
    <property type="evidence" value="ECO:0007669"/>
    <property type="project" value="TreeGrafter"/>
</dbReference>
<evidence type="ECO:0000256" key="2">
    <source>
        <dbReference type="ARBA" id="ARBA00005462"/>
    </source>
</evidence>
<dbReference type="InterPro" id="IPR011989">
    <property type="entry name" value="ARM-like"/>
</dbReference>
<dbReference type="GO" id="GO:0007507">
    <property type="term" value="P:heart development"/>
    <property type="evidence" value="ECO:0007669"/>
    <property type="project" value="TreeGrafter"/>
</dbReference>
<dbReference type="PROSITE" id="PS50176">
    <property type="entry name" value="ARM_REPEAT"/>
    <property type="match status" value="1"/>
</dbReference>
<evidence type="ECO:0000313" key="8">
    <source>
        <dbReference type="Proteomes" id="UP001221898"/>
    </source>
</evidence>
<dbReference type="InterPro" id="IPR000225">
    <property type="entry name" value="Armadillo"/>
</dbReference>
<comment type="subcellular location">
    <subcellularLocation>
        <location evidence="1">Cell junction</location>
    </subcellularLocation>
</comment>
<reference evidence="7" key="1">
    <citation type="journal article" date="2023" name="Science">
        <title>Genome structures resolve the early diversification of teleost fishes.</title>
        <authorList>
            <person name="Parey E."/>
            <person name="Louis A."/>
            <person name="Montfort J."/>
            <person name="Bouchez O."/>
            <person name="Roques C."/>
            <person name="Iampietro C."/>
            <person name="Lluch J."/>
            <person name="Castinel A."/>
            <person name="Donnadieu C."/>
            <person name="Desvignes T."/>
            <person name="Floi Bucao C."/>
            <person name="Jouanno E."/>
            <person name="Wen M."/>
            <person name="Mejri S."/>
            <person name="Dirks R."/>
            <person name="Jansen H."/>
            <person name="Henkel C."/>
            <person name="Chen W.J."/>
            <person name="Zahm M."/>
            <person name="Cabau C."/>
            <person name="Klopp C."/>
            <person name="Thompson A.W."/>
            <person name="Robinson-Rechavi M."/>
            <person name="Braasch I."/>
            <person name="Lecointre G."/>
            <person name="Bobe J."/>
            <person name="Postlethwait J.H."/>
            <person name="Berthelot C."/>
            <person name="Roest Crollius H."/>
            <person name="Guiguen Y."/>
        </authorList>
    </citation>
    <scope>NUCLEOTIDE SEQUENCE</scope>
    <source>
        <strain evidence="7">NC1722</strain>
    </source>
</reference>
<dbReference type="PANTHER" id="PTHR10372:SF25">
    <property type="entry name" value="PLAKOPHILIN-2"/>
    <property type="match status" value="1"/>
</dbReference>
<dbReference type="EMBL" id="JAINUG010000087">
    <property type="protein sequence ID" value="KAJ8398889.1"/>
    <property type="molecule type" value="Genomic_DNA"/>
</dbReference>
<keyword evidence="5" id="KW-0965">Cell junction</keyword>
<dbReference type="InterPro" id="IPR028435">
    <property type="entry name" value="Plakophilin/d_Catenin"/>
</dbReference>
<accession>A0AAD7SAD4</accession>
<dbReference type="GO" id="GO:0005886">
    <property type="term" value="C:plasma membrane"/>
    <property type="evidence" value="ECO:0007669"/>
    <property type="project" value="TreeGrafter"/>
</dbReference>
<keyword evidence="8" id="KW-1185">Reference proteome</keyword>
<dbReference type="GO" id="GO:0014704">
    <property type="term" value="C:intercalated disc"/>
    <property type="evidence" value="ECO:0007669"/>
    <property type="project" value="TreeGrafter"/>
</dbReference>
<dbReference type="AlphaFoldDB" id="A0AAD7SAD4"/>
<dbReference type="SMART" id="SM00185">
    <property type="entry name" value="ARM"/>
    <property type="match status" value="7"/>
</dbReference>
<dbReference type="SUPFAM" id="SSF48371">
    <property type="entry name" value="ARM repeat"/>
    <property type="match status" value="1"/>
</dbReference>
<evidence type="ECO:0008006" key="9">
    <source>
        <dbReference type="Google" id="ProtNLM"/>
    </source>
</evidence>
<dbReference type="Proteomes" id="UP001221898">
    <property type="component" value="Unassembled WGS sequence"/>
</dbReference>
<dbReference type="GO" id="GO:0005737">
    <property type="term" value="C:cytoplasm"/>
    <property type="evidence" value="ECO:0007669"/>
    <property type="project" value="TreeGrafter"/>
</dbReference>
<evidence type="ECO:0000256" key="4">
    <source>
        <dbReference type="ARBA" id="ARBA00022889"/>
    </source>
</evidence>
<evidence type="ECO:0000256" key="6">
    <source>
        <dbReference type="PROSITE-ProRule" id="PRU00259"/>
    </source>
</evidence>
<evidence type="ECO:0000256" key="5">
    <source>
        <dbReference type="ARBA" id="ARBA00022949"/>
    </source>
</evidence>
<dbReference type="PANTHER" id="PTHR10372">
    <property type="entry name" value="PLAKOPHILLIN-RELATED"/>
    <property type="match status" value="1"/>
</dbReference>
<sequence>MQRVQAMQQTANEEVVQGNLEGHSTELTLEKAVSLLTQENTETQIAAAQYIQHQCFTSTDAKKMVFYLHGVPKLISLLETDNEQLQTVAAGALRNVVFESSDNKMEVKDNNGIQAVLQLLKTCRDIEARKQLTGLLWNLSSHDLLKDYLSREAPQTLTKSVLVSCSGIYEGENPKDDLLVHPDILYNTTGCLRNMSSAGPEGRKVMRECNLLIDSLVHYIRGTIADYKPDDKSTENCVCILHNLTYQMEAELSPKYTIEMAEVRQNLVTKTKTPGCFGMRSAKVLERSDKEGPLLEEKSNPCGVEWLWSPITVRMYLSLMARSSRRYSQEAALGALQNVTSGNGTLSRAMACTIVKREGGLHQVKKMLQGEEAEVRRTAVSLLRNVSRFQELHSEIVQQVLPELIGILPGPDSSVELPMEMTLSLCNVLLNLCQSEPQNARAIANHGALKKLTRISAKDYGQSMPKDSQAASIVLQAMWRHTELHGTYKKLGYKKIAFVNNRTTRALSSAHA</sequence>
<evidence type="ECO:0000256" key="3">
    <source>
        <dbReference type="ARBA" id="ARBA00022737"/>
    </source>
</evidence>
<evidence type="ECO:0000256" key="1">
    <source>
        <dbReference type="ARBA" id="ARBA00004282"/>
    </source>
</evidence>
<feature type="repeat" description="ARM" evidence="6">
    <location>
        <begin position="69"/>
        <end position="111"/>
    </location>
</feature>
<dbReference type="GO" id="GO:0045110">
    <property type="term" value="P:intermediate filament bundle assembly"/>
    <property type="evidence" value="ECO:0007669"/>
    <property type="project" value="TreeGrafter"/>
</dbReference>
<dbReference type="Pfam" id="PF00514">
    <property type="entry name" value="Arm"/>
    <property type="match status" value="2"/>
</dbReference>
<name>A0AAD7SAD4_9TELE</name>